<feature type="compositionally biased region" description="Polar residues" evidence="2">
    <location>
        <begin position="499"/>
        <end position="512"/>
    </location>
</feature>
<sequence>MKGVATIMLIALLCLCVRAEIEVAQSFEDVTKFLEDNQNDTVALLFIDSTLSEQTGNGFFSGVMSSVTNIFSGVEESNSSHSHVSEIEKAISDDTALIQIDVSNENLREVQESYDVTTVPFLIVTKRGIVVLKEAPTHETHDKIIQVLNVNPAETEESRSQENTADVSTSSAIAQESEIDANGNVVSFSESSIDEEVVGNSEVAPEDVSFSETIDTEEPVVIEEPVIIGEPIVIEEPVVIEESTVIGEPISIEEPAVIEQPDVIELPQIAPEPIVIEAPEFASAPEGFDDDLIILDLDDLSDPSGGSTYQGGSPGISEPGKIFSTDVDPNDHSDIPRGFELPPKPIIRKEEPEPIIIPELEPEPIIKVGPIPSPTPEPEPVIILEPTPAPQPDIQVKPAPQIKPEVDTQSSSETQPNTQNTPQSEPIVQVAPKPTPSPQVTLAPGEKPTPPVIPPKVIRPQPHPTIVFNNTQTQPAQVSQRPVSPQPIKVVEPKPRVSAPSQNPAQQKPNQQVEERPRQQVLEKPQEESPNHADPDDRQKYVHHHCHNRDGYNDCQALDWRDNDGYISELEDYEIPEQWWRDGYTPINTGNPADEWTKSQRAKCAIPHPPEKVTLEPPKRVLQKPEPVVHGPAHRPVVQPAPQPVRPTQPIKQRIERPRVPEPVTIKPTPKPQVPDEKPKVISPKAPKNTTQSKSPIPKPKSPTPKPKITPPKPKITPPKPKITPPKPKMTPPKPKVTPPRLQVVAPKPKPIPQKPLDLSSRPPVVGSRSPMSPSRPPMSPPRPPMSPPRPPMSPPRPPMSPPRPPMTPPRPAVIPPKPQVSQPKSSIVTPKLEVPAPRPAVVSPRPQVVTPSPKPSITPKVFPEFLQRKPSFPQTPAPRVTINTTPAFSKKNNTKLAAIPKPTVSPKPTSRPKSATLPKPESKPKPVAVTKSEPKQKPVEKKVVASKPVPKPQVIQAKLNKTGEVKNTVNPKRIYSKESAQKAAVNATQAPKNVTVGIKTPVVASAKKANVTITEKPKTDAVKKSVELKHDLSHVVPVKLDHELAHVSPVELRHDLSHVRPIQLEPFGNEAVVESRLVKDKTTPVRIAQDIIPEPSLLRRQSHLLRRQKDGFIREDFRSAPVTIIDELKDRKEYQSVAFPRYVSPSRIIETPEVQEIVFPRYTSSSRIVETPEVEEIIFPRYTSPLKVVEVNETQEVVFPRYVSLANDTKVLNNDQKEEIKNVKDVSQTQESNKIKFVQREIPEFVNEPTFFRRPTPVVKRPTIQRPTIQRPPPMHERLFPPHRGSLPPFFMPRPTFNVTEPVVEVVESKHGIFSAPVSICPLVEPTPEIIEEPIVFPRYVSPSKSEEVIKDNDAAKEAGEEQLENLVVREIIETPFHRRPGLIGRRPLSPFFRNGPVEVLETAETPSVFYEPIEFDEEVTSEERVILPAPVFPRYTRKVVEENKEENKIPVAEEKVLTREAPELRVDQSFLRRPSQIVKRLVPSFFRPGSTEVVETFEEEPIVVESPEVSFKPIDFLKEETAEEKIILPPPVFPRYSPKVVEEVKIERTNPQESVQTEDVVKEIYLPREVPELISEPQLLRRPGLIPRRPRSPFFRPSTLEVTKTPSVFYEPVDFVEEEINQHVEETVILPPPVFPRYTSRKAMVTESEEPQLIKHSFSLKPSVFEEFFKEIPQKQAATGVKSVENNNENTQEIVSEKVENEIEYEPLTKRSFVIPRVPEIQPIRIAQESIGIVPVREPEVITTSFEEPVIENPRFNQIPPLFRDRFSSQGIHRRHAPLNSQTRPYTRPSISEPIIEEVRPFVEIPSESKIETEVITSQPIVASENTPEIIVIEKSESSGRTEQYETSDIRVGQNQSEIEYSNLKTLCNGINCIIPRRIKIGDIRLPKLETPVVSRLVEEPKVRVTESIVTPEIVEKVEIAKPEPEDIPVIARRINFSPIRIPQQIIKPVTPEMVEKQEVVITEPAPIPVIARKIEISEARTPVITKITEEPTITPSVSEIIEEPAKIEEVTETKPETLTPEKAQQPSLFPYNSFTPRRTPRTPYGPAIDTRRPVRPYIRESTSSTTTASPPEPTTPTPAPTTTSSISVNSTTPSPSTTKKEIHAKLNLPLTEESKPASIQTRLRR</sequence>
<evidence type="ECO:0000313" key="4">
    <source>
        <dbReference type="EMBL" id="CAI2378235.1"/>
    </source>
</evidence>
<feature type="compositionally biased region" description="Polar residues" evidence="2">
    <location>
        <begin position="467"/>
        <end position="483"/>
    </location>
</feature>
<feature type="compositionally biased region" description="Basic and acidic residues" evidence="2">
    <location>
        <begin position="933"/>
        <end position="944"/>
    </location>
</feature>
<evidence type="ECO:0000256" key="3">
    <source>
        <dbReference type="SAM" id="SignalP"/>
    </source>
</evidence>
<keyword evidence="3" id="KW-0732">Signal</keyword>
<feature type="compositionally biased region" description="Low complexity" evidence="2">
    <location>
        <begin position="760"/>
        <end position="773"/>
    </location>
</feature>
<comment type="caution">
    <text evidence="4">The sequence shown here is derived from an EMBL/GenBank/DDBJ whole genome shotgun (WGS) entry which is preliminary data.</text>
</comment>
<dbReference type="GO" id="GO:0016740">
    <property type="term" value="F:transferase activity"/>
    <property type="evidence" value="ECO:0007669"/>
    <property type="project" value="UniProtKB-KW"/>
</dbReference>
<name>A0AAD1XU29_EUPCR</name>
<evidence type="ECO:0000256" key="1">
    <source>
        <dbReference type="ARBA" id="ARBA00022679"/>
    </source>
</evidence>
<accession>A0AAD1XU29</accession>
<feature type="region of interest" description="Disordered" evidence="2">
    <location>
        <begin position="2014"/>
        <end position="2128"/>
    </location>
</feature>
<feature type="region of interest" description="Disordered" evidence="2">
    <location>
        <begin position="366"/>
        <end position="543"/>
    </location>
</feature>
<feature type="compositionally biased region" description="Polar residues" evidence="2">
    <location>
        <begin position="2027"/>
        <end position="2037"/>
    </location>
</feature>
<feature type="compositionally biased region" description="Low complexity" evidence="2">
    <location>
        <begin position="2083"/>
        <end position="2100"/>
    </location>
</feature>
<dbReference type="Proteomes" id="UP001295684">
    <property type="component" value="Unassembled WGS sequence"/>
</dbReference>
<keyword evidence="5" id="KW-1185">Reference proteome</keyword>
<proteinExistence type="predicted"/>
<protein>
    <recommendedName>
        <fullName evidence="6">Titin-like</fullName>
    </recommendedName>
</protein>
<feature type="compositionally biased region" description="Polar residues" evidence="2">
    <location>
        <begin position="882"/>
        <end position="896"/>
    </location>
</feature>
<dbReference type="PROSITE" id="PS00101">
    <property type="entry name" value="HEXAPEP_TRANSFERASES"/>
    <property type="match status" value="1"/>
</dbReference>
<evidence type="ECO:0008006" key="6">
    <source>
        <dbReference type="Google" id="ProtNLM"/>
    </source>
</evidence>
<evidence type="ECO:0000313" key="5">
    <source>
        <dbReference type="Proteomes" id="UP001295684"/>
    </source>
</evidence>
<feature type="compositionally biased region" description="Pro residues" evidence="2">
    <location>
        <begin position="2073"/>
        <end position="2082"/>
    </location>
</feature>
<dbReference type="EMBL" id="CAMPGE010019940">
    <property type="protein sequence ID" value="CAI2378235.1"/>
    <property type="molecule type" value="Genomic_DNA"/>
</dbReference>
<feature type="compositionally biased region" description="Polar residues" evidence="2">
    <location>
        <begin position="407"/>
        <end position="426"/>
    </location>
</feature>
<feature type="compositionally biased region" description="Basic and acidic residues" evidence="2">
    <location>
        <begin position="524"/>
        <end position="540"/>
    </location>
</feature>
<gene>
    <name evidence="4" type="ORF">ECRASSUSDP1_LOCUS19630</name>
</gene>
<dbReference type="PANTHER" id="PTHR48125">
    <property type="entry name" value="LP07818P1"/>
    <property type="match status" value="1"/>
</dbReference>
<feature type="signal peptide" evidence="3">
    <location>
        <begin position="1"/>
        <end position="19"/>
    </location>
</feature>
<reference evidence="4" key="1">
    <citation type="submission" date="2023-07" db="EMBL/GenBank/DDBJ databases">
        <authorList>
            <consortium name="AG Swart"/>
            <person name="Singh M."/>
            <person name="Singh A."/>
            <person name="Seah K."/>
            <person name="Emmerich C."/>
        </authorList>
    </citation>
    <scope>NUCLEOTIDE SEQUENCE</scope>
    <source>
        <strain evidence="4">DP1</strain>
    </source>
</reference>
<feature type="compositionally biased region" description="Low complexity" evidence="2">
    <location>
        <begin position="840"/>
        <end position="850"/>
    </location>
</feature>
<feature type="compositionally biased region" description="Pro residues" evidence="2">
    <location>
        <begin position="697"/>
        <end position="738"/>
    </location>
</feature>
<evidence type="ECO:0000256" key="2">
    <source>
        <dbReference type="SAM" id="MobiDB-lite"/>
    </source>
</evidence>
<keyword evidence="1" id="KW-0808">Transferase</keyword>
<dbReference type="InterPro" id="IPR018357">
    <property type="entry name" value="Hexapep_transf_CS"/>
</dbReference>
<feature type="compositionally biased region" description="Pro residues" evidence="2">
    <location>
        <begin position="774"/>
        <end position="819"/>
    </location>
</feature>
<feature type="compositionally biased region" description="Low complexity" evidence="2">
    <location>
        <begin position="2063"/>
        <end position="2072"/>
    </location>
</feature>
<feature type="region of interest" description="Disordered" evidence="2">
    <location>
        <begin position="625"/>
        <end position="948"/>
    </location>
</feature>
<feature type="chain" id="PRO_5041989191" description="Titin-like" evidence="3">
    <location>
        <begin position="20"/>
        <end position="2128"/>
    </location>
</feature>
<organism evidence="4 5">
    <name type="scientific">Euplotes crassus</name>
    <dbReference type="NCBI Taxonomy" id="5936"/>
    <lineage>
        <taxon>Eukaryota</taxon>
        <taxon>Sar</taxon>
        <taxon>Alveolata</taxon>
        <taxon>Ciliophora</taxon>
        <taxon>Intramacronucleata</taxon>
        <taxon>Spirotrichea</taxon>
        <taxon>Hypotrichia</taxon>
        <taxon>Euplotida</taxon>
        <taxon>Euplotidae</taxon>
        <taxon>Moneuplotes</taxon>
    </lineage>
</organism>
<dbReference type="PANTHER" id="PTHR48125:SF12">
    <property type="entry name" value="AT HOOK TRANSCRIPTION FACTOR FAMILY-RELATED"/>
    <property type="match status" value="1"/>
</dbReference>
<dbReference type="InterPro" id="IPR011004">
    <property type="entry name" value="Trimer_LpxA-like_sf"/>
</dbReference>
<dbReference type="SUPFAM" id="SSF51161">
    <property type="entry name" value="Trimeric LpxA-like enzymes"/>
    <property type="match status" value="1"/>
</dbReference>